<gene>
    <name evidence="1" type="ORF">ACFSKU_19880</name>
</gene>
<keyword evidence="2" id="KW-1185">Reference proteome</keyword>
<dbReference type="EMBL" id="JBHUHV010000058">
    <property type="protein sequence ID" value="MFD2069153.1"/>
    <property type="molecule type" value="Genomic_DNA"/>
</dbReference>
<dbReference type="Proteomes" id="UP001597369">
    <property type="component" value="Unassembled WGS sequence"/>
</dbReference>
<name>A0ABW4X2E3_9BACT</name>
<evidence type="ECO:0000313" key="1">
    <source>
        <dbReference type="EMBL" id="MFD2069153.1"/>
    </source>
</evidence>
<organism evidence="1 2">
    <name type="scientific">Pontibacter silvestris</name>
    <dbReference type="NCBI Taxonomy" id="2305183"/>
    <lineage>
        <taxon>Bacteria</taxon>
        <taxon>Pseudomonadati</taxon>
        <taxon>Bacteroidota</taxon>
        <taxon>Cytophagia</taxon>
        <taxon>Cytophagales</taxon>
        <taxon>Hymenobacteraceae</taxon>
        <taxon>Pontibacter</taxon>
    </lineage>
</organism>
<accession>A0ABW4X2E3</accession>
<protein>
    <submittedName>
        <fullName evidence="1">Uncharacterized protein</fullName>
    </submittedName>
</protein>
<dbReference type="RefSeq" id="WP_229957328.1">
    <property type="nucleotide sequence ID" value="NZ_JAJJWI010000001.1"/>
</dbReference>
<sequence length="80" mass="8846">MLDVYLVEKTETKQGWSSISPDEGWFAGYQHEKDAFYRSAAYGEQIESNSHLAADVIATIYAGYVSPERNGAEVPVTIVS</sequence>
<comment type="caution">
    <text evidence="1">The sequence shown here is derived from an EMBL/GenBank/DDBJ whole genome shotgun (WGS) entry which is preliminary data.</text>
</comment>
<reference evidence="2" key="1">
    <citation type="journal article" date="2019" name="Int. J. Syst. Evol. Microbiol.">
        <title>The Global Catalogue of Microorganisms (GCM) 10K type strain sequencing project: providing services to taxonomists for standard genome sequencing and annotation.</title>
        <authorList>
            <consortium name="The Broad Institute Genomics Platform"/>
            <consortium name="The Broad Institute Genome Sequencing Center for Infectious Disease"/>
            <person name="Wu L."/>
            <person name="Ma J."/>
        </authorList>
    </citation>
    <scope>NUCLEOTIDE SEQUENCE [LARGE SCALE GENOMIC DNA]</scope>
    <source>
        <strain evidence="2">JCM 16545</strain>
    </source>
</reference>
<proteinExistence type="predicted"/>
<evidence type="ECO:0000313" key="2">
    <source>
        <dbReference type="Proteomes" id="UP001597369"/>
    </source>
</evidence>